<keyword evidence="2" id="KW-1185">Reference proteome</keyword>
<accession>W1PJB0</accession>
<organism evidence="1 2">
    <name type="scientific">Amborella trichopoda</name>
    <dbReference type="NCBI Taxonomy" id="13333"/>
    <lineage>
        <taxon>Eukaryota</taxon>
        <taxon>Viridiplantae</taxon>
        <taxon>Streptophyta</taxon>
        <taxon>Embryophyta</taxon>
        <taxon>Tracheophyta</taxon>
        <taxon>Spermatophyta</taxon>
        <taxon>Magnoliopsida</taxon>
        <taxon>Amborellales</taxon>
        <taxon>Amborellaceae</taxon>
        <taxon>Amborella</taxon>
    </lineage>
</organism>
<dbReference type="Proteomes" id="UP000017836">
    <property type="component" value="Unassembled WGS sequence"/>
</dbReference>
<protein>
    <submittedName>
        <fullName evidence="1">Uncharacterized protein</fullName>
    </submittedName>
</protein>
<dbReference type="EMBL" id="KI392979">
    <property type="protein sequence ID" value="ERN10082.1"/>
    <property type="molecule type" value="Genomic_DNA"/>
</dbReference>
<reference evidence="2" key="1">
    <citation type="journal article" date="2013" name="Science">
        <title>The Amborella genome and the evolution of flowering plants.</title>
        <authorList>
            <consortium name="Amborella Genome Project"/>
        </authorList>
    </citation>
    <scope>NUCLEOTIDE SEQUENCE [LARGE SCALE GENOMIC DNA]</scope>
</reference>
<gene>
    <name evidence="1" type="ORF">AMTR_s00013p00258970</name>
</gene>
<dbReference type="Gramene" id="ERN10082">
    <property type="protein sequence ID" value="ERN10082"/>
    <property type="gene ID" value="AMTR_s00013p00258970"/>
</dbReference>
<sequence>MQAFYAQLDHFKSYQKQPPQTLKTPSSLKPRIHTYPICKRLKGLGWYIYNSESTPNMVAMRTAAAARNQRRNLGQKIVRKD</sequence>
<name>W1PJB0_AMBTC</name>
<evidence type="ECO:0000313" key="1">
    <source>
        <dbReference type="EMBL" id="ERN10082.1"/>
    </source>
</evidence>
<dbReference type="AlphaFoldDB" id="W1PJB0"/>
<dbReference type="HOGENOM" id="CLU_2577032_0_0_1"/>
<proteinExistence type="predicted"/>
<evidence type="ECO:0000313" key="2">
    <source>
        <dbReference type="Proteomes" id="UP000017836"/>
    </source>
</evidence>